<organism evidence="2">
    <name type="scientific">marine sediment metagenome</name>
    <dbReference type="NCBI Taxonomy" id="412755"/>
    <lineage>
        <taxon>unclassified sequences</taxon>
        <taxon>metagenomes</taxon>
        <taxon>ecological metagenomes</taxon>
    </lineage>
</organism>
<dbReference type="PANTHER" id="PTHR36453:SF1">
    <property type="entry name" value="RIGHT HANDED BETA HELIX DOMAIN-CONTAINING PROTEIN"/>
    <property type="match status" value="1"/>
</dbReference>
<feature type="non-terminal residue" evidence="2">
    <location>
        <position position="450"/>
    </location>
</feature>
<accession>A0A0F9C577</accession>
<dbReference type="InterPro" id="IPR039448">
    <property type="entry name" value="Beta_helix"/>
</dbReference>
<feature type="domain" description="Right handed beta helix" evidence="1">
    <location>
        <begin position="130"/>
        <end position="208"/>
    </location>
</feature>
<evidence type="ECO:0000259" key="1">
    <source>
        <dbReference type="Pfam" id="PF13229"/>
    </source>
</evidence>
<dbReference type="InterPro" id="IPR012334">
    <property type="entry name" value="Pectin_lyas_fold"/>
</dbReference>
<comment type="caution">
    <text evidence="2">The sequence shown here is derived from an EMBL/GenBank/DDBJ whole genome shotgun (WGS) entry which is preliminary data.</text>
</comment>
<dbReference type="SMART" id="SM00710">
    <property type="entry name" value="PbH1"/>
    <property type="match status" value="3"/>
</dbReference>
<reference evidence="2" key="1">
    <citation type="journal article" date="2015" name="Nature">
        <title>Complex archaea that bridge the gap between prokaryotes and eukaryotes.</title>
        <authorList>
            <person name="Spang A."/>
            <person name="Saw J.H."/>
            <person name="Jorgensen S.L."/>
            <person name="Zaremba-Niedzwiedzka K."/>
            <person name="Martijn J."/>
            <person name="Lind A.E."/>
            <person name="van Eijk R."/>
            <person name="Schleper C."/>
            <person name="Guy L."/>
            <person name="Ettema T.J."/>
        </authorList>
    </citation>
    <scope>NUCLEOTIDE SEQUENCE</scope>
</reference>
<dbReference type="InterPro" id="IPR011050">
    <property type="entry name" value="Pectin_lyase_fold/virulence"/>
</dbReference>
<dbReference type="Gene3D" id="2.160.20.10">
    <property type="entry name" value="Single-stranded right-handed beta-helix, Pectin lyase-like"/>
    <property type="match status" value="1"/>
</dbReference>
<protein>
    <recommendedName>
        <fullName evidence="1">Right handed beta helix domain-containing protein</fullName>
    </recommendedName>
</protein>
<name>A0A0F9C577_9ZZZZ</name>
<dbReference type="Pfam" id="PF13229">
    <property type="entry name" value="Beta_helix"/>
    <property type="match status" value="1"/>
</dbReference>
<feature type="non-terminal residue" evidence="2">
    <location>
        <position position="1"/>
    </location>
</feature>
<proteinExistence type="predicted"/>
<dbReference type="SUPFAM" id="SSF51126">
    <property type="entry name" value="Pectin lyase-like"/>
    <property type="match status" value="1"/>
</dbReference>
<sequence>HGRSKGSPPSSSQEKPIGAIFSPREPASSAWAEEFARTKSIFVQGFLAYDWYKTIDPVARVEGDRIQLLGYYRYPVAATYEKIPRRFRLLNVLCELDSPGEWYFDKDSQRLLLWPPVAFDEAASISVWSTATLIQLKGASHVVVRGLTVESCRGEPIRVAGGTGNLIAGCTIRNCGGGVRIAGGTNNGITGCDIFDVGGSHIAIAGGTANAQEITPAGNFATNNHLTQTAHDGERGVRIGGVGNIFRHNLIHDFLGQAIVYGGNDHLIEFNEIYNVGIEEGDGGASYCGAQMWSYGNVLRHNFYHHLICIPQAHPRGGLYLDDFDAGETVYGNVFYKAAHRAVLFNNGAANHADNNLFVHCYIGIYNTSAYTEKARKMVRQYDSGELRRGDKMDYVWRAEQVVGPKGWDRPPWSTKYPLFAKVMNNDPYLPLECRFANNMFCENQQRFQY</sequence>
<evidence type="ECO:0000313" key="2">
    <source>
        <dbReference type="EMBL" id="KKK97629.1"/>
    </source>
</evidence>
<gene>
    <name evidence="2" type="ORF">LCGC14_2650840</name>
</gene>
<dbReference type="EMBL" id="LAZR01045967">
    <property type="protein sequence ID" value="KKK97629.1"/>
    <property type="molecule type" value="Genomic_DNA"/>
</dbReference>
<dbReference type="PANTHER" id="PTHR36453">
    <property type="entry name" value="SECRETED PROTEIN-RELATED"/>
    <property type="match status" value="1"/>
</dbReference>
<dbReference type="InterPro" id="IPR006626">
    <property type="entry name" value="PbH1"/>
</dbReference>
<dbReference type="AlphaFoldDB" id="A0A0F9C577"/>